<organism evidence="13 14">
    <name type="scientific">Candidatus Magasanikbacteria bacterium CG10_big_fil_rev_8_21_14_0_10_40_10</name>
    <dbReference type="NCBI Taxonomy" id="1974648"/>
    <lineage>
        <taxon>Bacteria</taxon>
        <taxon>Candidatus Magasanikiibacteriota</taxon>
    </lineage>
</organism>
<accession>A0A2M6W3B8</accession>
<comment type="function">
    <text evidence="9">Involved in protein export. Acts as a chaperone by maintaining the newly synthesized protein in an open conformation. Functions as a peptidyl-prolyl cis-trans isomerase.</text>
</comment>
<dbReference type="InterPro" id="IPR036611">
    <property type="entry name" value="Trigger_fac_ribosome-bd_sf"/>
</dbReference>
<dbReference type="Pfam" id="PF05697">
    <property type="entry name" value="Trigger_N"/>
    <property type="match status" value="1"/>
</dbReference>
<dbReference type="SUPFAM" id="SSF54534">
    <property type="entry name" value="FKBP-like"/>
    <property type="match status" value="1"/>
</dbReference>
<dbReference type="Pfam" id="PF05698">
    <property type="entry name" value="Trigger_C"/>
    <property type="match status" value="1"/>
</dbReference>
<dbReference type="InterPro" id="IPR046357">
    <property type="entry name" value="PPIase_dom_sf"/>
</dbReference>
<reference evidence="14" key="1">
    <citation type="submission" date="2017-09" db="EMBL/GenBank/DDBJ databases">
        <title>Depth-based differentiation of microbial function through sediment-hosted aquifers and enrichment of novel symbionts in the deep terrestrial subsurface.</title>
        <authorList>
            <person name="Probst A.J."/>
            <person name="Ladd B."/>
            <person name="Jarett J.K."/>
            <person name="Geller-Mcgrath D.E."/>
            <person name="Sieber C.M.K."/>
            <person name="Emerson J.B."/>
            <person name="Anantharaman K."/>
            <person name="Thomas B.C."/>
            <person name="Malmstrom R."/>
            <person name="Stieglmeier M."/>
            <person name="Klingl A."/>
            <person name="Woyke T."/>
            <person name="Ryan C.M."/>
            <person name="Banfield J.F."/>
        </authorList>
    </citation>
    <scope>NUCLEOTIDE SEQUENCE [LARGE SCALE GENOMIC DNA]</scope>
</reference>
<proteinExistence type="inferred from homology"/>
<evidence type="ECO:0000256" key="1">
    <source>
        <dbReference type="ARBA" id="ARBA00000971"/>
    </source>
</evidence>
<dbReference type="SUPFAM" id="SSF102735">
    <property type="entry name" value="Trigger factor ribosome-binding domain"/>
    <property type="match status" value="1"/>
</dbReference>
<dbReference type="EC" id="5.2.1.8" evidence="3 9"/>
<evidence type="ECO:0000256" key="2">
    <source>
        <dbReference type="ARBA" id="ARBA00005464"/>
    </source>
</evidence>
<dbReference type="GO" id="GO:0015031">
    <property type="term" value="P:protein transport"/>
    <property type="evidence" value="ECO:0007669"/>
    <property type="project" value="UniProtKB-UniRule"/>
</dbReference>
<sequence length="427" mass="48877">MKYVSKQLPASQVELVITVEPDNYQTDLQKAAVRLSNRAAIKGFRPGKAPYEMVKRELGEIRIIEEAMQSIVQKNFLEAVKQEKLNTIGLPQITIEKMAPGNDFIFKAICALMPNIKLGDISQIKVKTKPAQVDDKKVSEVMENLRKMQTKEVIKTGKSKIDDKVTINMEMFVNKVPVEGGQAKNHGVYLSEKHYIPGLNEQLIGLGKDETKEFSLKFPAEHYQKHLAGKTVDFKIKINEVYELQYPELTDEFAKSLGLENMDKLKATLQTNLQKEAQTKEDQRVEIEIFDKLIESSAISEIPEVLLKSEKQKMFHELKHQLEKQGIEIDKYLADLKKTQEDIYKDFSEQASKRVKASLVSRQVALNNNLKAEDKDIEKEVELIKKTYPNDKTVLENLKHQEVLETLAVAIQNRKVIQWLKDKILTA</sequence>
<evidence type="ECO:0000256" key="5">
    <source>
        <dbReference type="ARBA" id="ARBA00023110"/>
    </source>
</evidence>
<evidence type="ECO:0000256" key="7">
    <source>
        <dbReference type="ARBA" id="ARBA00023235"/>
    </source>
</evidence>
<dbReference type="InterPro" id="IPR001179">
    <property type="entry name" value="PPIase_FKBP_dom"/>
</dbReference>
<dbReference type="AlphaFoldDB" id="A0A2M6W3B8"/>
<dbReference type="NCBIfam" id="TIGR00115">
    <property type="entry name" value="tig"/>
    <property type="match status" value="1"/>
</dbReference>
<dbReference type="Proteomes" id="UP000231183">
    <property type="component" value="Unassembled WGS sequence"/>
</dbReference>
<comment type="subcellular location">
    <subcellularLocation>
        <location evidence="9">Cytoplasm</location>
    </subcellularLocation>
    <text evidence="9">About half TF is bound to the ribosome near the polypeptide exit tunnel while the other half is free in the cytoplasm.</text>
</comment>
<keyword evidence="6 9" id="KW-0143">Chaperone</keyword>
<keyword evidence="9" id="KW-0963">Cytoplasm</keyword>
<feature type="domain" description="PPIase FKBP-type" evidence="10">
    <location>
        <begin position="158"/>
        <end position="238"/>
    </location>
</feature>
<evidence type="ECO:0000256" key="9">
    <source>
        <dbReference type="HAMAP-Rule" id="MF_00303"/>
    </source>
</evidence>
<evidence type="ECO:0000256" key="4">
    <source>
        <dbReference type="ARBA" id="ARBA00016902"/>
    </source>
</evidence>
<evidence type="ECO:0000313" key="13">
    <source>
        <dbReference type="EMBL" id="PIT87225.1"/>
    </source>
</evidence>
<comment type="caution">
    <text evidence="13">The sequence shown here is derived from an EMBL/GenBank/DDBJ whole genome shotgun (WGS) entry which is preliminary data.</text>
</comment>
<evidence type="ECO:0000256" key="8">
    <source>
        <dbReference type="ARBA" id="ARBA00029986"/>
    </source>
</evidence>
<dbReference type="PANTHER" id="PTHR30560">
    <property type="entry name" value="TRIGGER FACTOR CHAPERONE AND PEPTIDYL-PROLYL CIS/TRANS ISOMERASE"/>
    <property type="match status" value="1"/>
</dbReference>
<protein>
    <recommendedName>
        <fullName evidence="4 9">Trigger factor</fullName>
        <shortName evidence="9">TF</shortName>
        <ecNumber evidence="3 9">5.2.1.8</ecNumber>
    </recommendedName>
    <alternativeName>
        <fullName evidence="8 9">PPIase</fullName>
    </alternativeName>
</protein>
<dbReference type="Gene3D" id="3.10.50.40">
    <property type="match status" value="1"/>
</dbReference>
<dbReference type="InterPro" id="IPR008880">
    <property type="entry name" value="Trigger_fac_C"/>
</dbReference>
<dbReference type="GO" id="GO:0051301">
    <property type="term" value="P:cell division"/>
    <property type="evidence" value="ECO:0007669"/>
    <property type="project" value="UniProtKB-KW"/>
</dbReference>
<comment type="domain">
    <text evidence="9">Consists of 3 domains; the N-terminus binds the ribosome, the middle domain has PPIase activity, while the C-terminus has intrinsic chaperone activity on its own.</text>
</comment>
<dbReference type="GO" id="GO:0051083">
    <property type="term" value="P:'de novo' cotranslational protein folding"/>
    <property type="evidence" value="ECO:0007669"/>
    <property type="project" value="TreeGrafter"/>
</dbReference>
<evidence type="ECO:0000313" key="14">
    <source>
        <dbReference type="Proteomes" id="UP000231183"/>
    </source>
</evidence>
<name>A0A2M6W3B8_9BACT</name>
<dbReference type="GO" id="GO:0044183">
    <property type="term" value="F:protein folding chaperone"/>
    <property type="evidence" value="ECO:0007669"/>
    <property type="project" value="TreeGrafter"/>
</dbReference>
<evidence type="ECO:0000259" key="10">
    <source>
        <dbReference type="Pfam" id="PF00254"/>
    </source>
</evidence>
<dbReference type="SUPFAM" id="SSF109998">
    <property type="entry name" value="Triger factor/SurA peptide-binding domain-like"/>
    <property type="match status" value="1"/>
</dbReference>
<keyword evidence="9" id="KW-0131">Cell cycle</keyword>
<dbReference type="Gene3D" id="3.30.70.1050">
    <property type="entry name" value="Trigger factor ribosome-binding domain"/>
    <property type="match status" value="1"/>
</dbReference>
<dbReference type="Pfam" id="PF00254">
    <property type="entry name" value="FKBP_C"/>
    <property type="match status" value="1"/>
</dbReference>
<dbReference type="InterPro" id="IPR005215">
    <property type="entry name" value="Trig_fac"/>
</dbReference>
<dbReference type="Gene3D" id="1.10.3120.10">
    <property type="entry name" value="Trigger factor, C-terminal domain"/>
    <property type="match status" value="1"/>
</dbReference>
<dbReference type="HAMAP" id="MF_00303">
    <property type="entry name" value="Trigger_factor_Tig"/>
    <property type="match status" value="1"/>
</dbReference>
<feature type="domain" description="Trigger factor C-terminal" evidence="12">
    <location>
        <begin position="262"/>
        <end position="421"/>
    </location>
</feature>
<dbReference type="PANTHER" id="PTHR30560:SF3">
    <property type="entry name" value="TRIGGER FACTOR-LIKE PROTEIN TIG, CHLOROPLASTIC"/>
    <property type="match status" value="1"/>
</dbReference>
<dbReference type="GO" id="GO:0043022">
    <property type="term" value="F:ribosome binding"/>
    <property type="evidence" value="ECO:0007669"/>
    <property type="project" value="TreeGrafter"/>
</dbReference>
<comment type="catalytic activity">
    <reaction evidence="1 9">
        <text>[protein]-peptidylproline (omega=180) = [protein]-peptidylproline (omega=0)</text>
        <dbReference type="Rhea" id="RHEA:16237"/>
        <dbReference type="Rhea" id="RHEA-COMP:10747"/>
        <dbReference type="Rhea" id="RHEA-COMP:10748"/>
        <dbReference type="ChEBI" id="CHEBI:83833"/>
        <dbReference type="ChEBI" id="CHEBI:83834"/>
        <dbReference type="EC" id="5.2.1.8"/>
    </reaction>
</comment>
<evidence type="ECO:0000256" key="6">
    <source>
        <dbReference type="ARBA" id="ARBA00023186"/>
    </source>
</evidence>
<keyword evidence="5 9" id="KW-0697">Rotamase</keyword>
<gene>
    <name evidence="9 13" type="primary">tig</name>
    <name evidence="13" type="ORF">COU31_03960</name>
</gene>
<keyword evidence="7 9" id="KW-0413">Isomerase</keyword>
<feature type="domain" description="Trigger factor ribosome-binding bacterial" evidence="11">
    <location>
        <begin position="1"/>
        <end position="145"/>
    </location>
</feature>
<evidence type="ECO:0000259" key="11">
    <source>
        <dbReference type="Pfam" id="PF05697"/>
    </source>
</evidence>
<evidence type="ECO:0000256" key="3">
    <source>
        <dbReference type="ARBA" id="ARBA00013194"/>
    </source>
</evidence>
<comment type="similarity">
    <text evidence="2 9">Belongs to the FKBP-type PPIase family. Tig subfamily.</text>
</comment>
<dbReference type="InterPro" id="IPR027304">
    <property type="entry name" value="Trigger_fact/SurA_dom_sf"/>
</dbReference>
<dbReference type="GO" id="GO:0003755">
    <property type="term" value="F:peptidyl-prolyl cis-trans isomerase activity"/>
    <property type="evidence" value="ECO:0007669"/>
    <property type="project" value="UniProtKB-UniRule"/>
</dbReference>
<dbReference type="InterPro" id="IPR037041">
    <property type="entry name" value="Trigger_fac_C_sf"/>
</dbReference>
<dbReference type="EMBL" id="PFBX01000045">
    <property type="protein sequence ID" value="PIT87225.1"/>
    <property type="molecule type" value="Genomic_DNA"/>
</dbReference>
<dbReference type="GO" id="GO:0005737">
    <property type="term" value="C:cytoplasm"/>
    <property type="evidence" value="ECO:0007669"/>
    <property type="project" value="UniProtKB-SubCell"/>
</dbReference>
<dbReference type="GO" id="GO:0043335">
    <property type="term" value="P:protein unfolding"/>
    <property type="evidence" value="ECO:0007669"/>
    <property type="project" value="TreeGrafter"/>
</dbReference>
<dbReference type="PIRSF" id="PIRSF003095">
    <property type="entry name" value="Trigger_factor"/>
    <property type="match status" value="1"/>
</dbReference>
<dbReference type="InterPro" id="IPR008881">
    <property type="entry name" value="Trigger_fac_ribosome-bd_bac"/>
</dbReference>
<evidence type="ECO:0000259" key="12">
    <source>
        <dbReference type="Pfam" id="PF05698"/>
    </source>
</evidence>
<keyword evidence="9" id="KW-0132">Cell division</keyword>